<sequence>MSPLATGSDADSSGVSAMFPPNEITPLLAGSPPTYTIMAEGNNQSSERGASTRGIDVSPTHQRSSNRSDLLLAGTIVNPLGEVIAKADLSPSYEDVRDPGFTPGERRGGNTRVSLQPSTIPSRSSVPTTTTAATPTFSRPGQQDPEHHGQNFHVRGLRYPPSRWVAYCVRTIYLLFLSLTYIRAAVDRRAFTMLEEMLRFSAFLGALLSVIIFLAGVYETCHGHEFAGLGCSAFFLRERTGSVAKDSQTIGLASTVMAVAFVVAAIKAKKRPAIIGLCIVEVLNFAGVTVLWFLPSTGLVLICGVIQLFNVASTVYVATSQ</sequence>
<evidence type="ECO:0008006" key="5">
    <source>
        <dbReference type="Google" id="ProtNLM"/>
    </source>
</evidence>
<evidence type="ECO:0000256" key="1">
    <source>
        <dbReference type="SAM" id="MobiDB-lite"/>
    </source>
</evidence>
<accession>A0A067SHI8</accession>
<feature type="region of interest" description="Disordered" evidence="1">
    <location>
        <begin position="1"/>
        <end position="66"/>
    </location>
</feature>
<feature type="transmembrane region" description="Helical" evidence="2">
    <location>
        <begin position="249"/>
        <end position="266"/>
    </location>
</feature>
<evidence type="ECO:0000313" key="4">
    <source>
        <dbReference type="Proteomes" id="UP000027222"/>
    </source>
</evidence>
<feature type="transmembrane region" description="Helical" evidence="2">
    <location>
        <begin position="273"/>
        <end position="293"/>
    </location>
</feature>
<feature type="transmembrane region" description="Helical" evidence="2">
    <location>
        <begin position="164"/>
        <end position="186"/>
    </location>
</feature>
<proteinExistence type="predicted"/>
<dbReference type="EMBL" id="KL142397">
    <property type="protein sequence ID" value="KDR70405.1"/>
    <property type="molecule type" value="Genomic_DNA"/>
</dbReference>
<feature type="transmembrane region" description="Helical" evidence="2">
    <location>
        <begin position="198"/>
        <end position="218"/>
    </location>
</feature>
<feature type="transmembrane region" description="Helical" evidence="2">
    <location>
        <begin position="299"/>
        <end position="318"/>
    </location>
</feature>
<dbReference type="HOGENOM" id="CLU_867553_0_0_1"/>
<dbReference type="OrthoDB" id="10040809at2759"/>
<keyword evidence="4" id="KW-1185">Reference proteome</keyword>
<feature type="non-terminal residue" evidence="3">
    <location>
        <position position="321"/>
    </location>
</feature>
<dbReference type="Proteomes" id="UP000027222">
    <property type="component" value="Unassembled WGS sequence"/>
</dbReference>
<reference evidence="4" key="1">
    <citation type="journal article" date="2014" name="Proc. Natl. Acad. Sci. U.S.A.">
        <title>Extensive sampling of basidiomycete genomes demonstrates inadequacy of the white-rot/brown-rot paradigm for wood decay fungi.</title>
        <authorList>
            <person name="Riley R."/>
            <person name="Salamov A.A."/>
            <person name="Brown D.W."/>
            <person name="Nagy L.G."/>
            <person name="Floudas D."/>
            <person name="Held B.W."/>
            <person name="Levasseur A."/>
            <person name="Lombard V."/>
            <person name="Morin E."/>
            <person name="Otillar R."/>
            <person name="Lindquist E.A."/>
            <person name="Sun H."/>
            <person name="LaButti K.M."/>
            <person name="Schmutz J."/>
            <person name="Jabbour D."/>
            <person name="Luo H."/>
            <person name="Baker S.E."/>
            <person name="Pisabarro A.G."/>
            <person name="Walton J.D."/>
            <person name="Blanchette R.A."/>
            <person name="Henrissat B."/>
            <person name="Martin F."/>
            <person name="Cullen D."/>
            <person name="Hibbett D.S."/>
            <person name="Grigoriev I.V."/>
        </authorList>
    </citation>
    <scope>NUCLEOTIDE SEQUENCE [LARGE SCALE GENOMIC DNA]</scope>
    <source>
        <strain evidence="4">CBS 339.88</strain>
    </source>
</reference>
<evidence type="ECO:0000313" key="3">
    <source>
        <dbReference type="EMBL" id="KDR70405.1"/>
    </source>
</evidence>
<keyword evidence="2" id="KW-0472">Membrane</keyword>
<evidence type="ECO:0000256" key="2">
    <source>
        <dbReference type="SAM" id="Phobius"/>
    </source>
</evidence>
<gene>
    <name evidence="3" type="ORF">GALMADRAFT_282197</name>
</gene>
<organism evidence="3 4">
    <name type="scientific">Galerina marginata (strain CBS 339.88)</name>
    <dbReference type="NCBI Taxonomy" id="685588"/>
    <lineage>
        <taxon>Eukaryota</taxon>
        <taxon>Fungi</taxon>
        <taxon>Dikarya</taxon>
        <taxon>Basidiomycota</taxon>
        <taxon>Agaricomycotina</taxon>
        <taxon>Agaricomycetes</taxon>
        <taxon>Agaricomycetidae</taxon>
        <taxon>Agaricales</taxon>
        <taxon>Agaricineae</taxon>
        <taxon>Strophariaceae</taxon>
        <taxon>Galerina</taxon>
    </lineage>
</organism>
<feature type="compositionally biased region" description="Low complexity" evidence="1">
    <location>
        <begin position="117"/>
        <end position="140"/>
    </location>
</feature>
<name>A0A067SHI8_GALM3</name>
<dbReference type="AlphaFoldDB" id="A0A067SHI8"/>
<feature type="compositionally biased region" description="Basic and acidic residues" evidence="1">
    <location>
        <begin position="94"/>
        <end position="108"/>
    </location>
</feature>
<keyword evidence="2" id="KW-0812">Transmembrane</keyword>
<feature type="region of interest" description="Disordered" evidence="1">
    <location>
        <begin position="91"/>
        <end position="150"/>
    </location>
</feature>
<protein>
    <recommendedName>
        <fullName evidence="5">Transmembrane protein</fullName>
    </recommendedName>
</protein>
<keyword evidence="2" id="KW-1133">Transmembrane helix</keyword>